<dbReference type="Proteomes" id="UP001589818">
    <property type="component" value="Unassembled WGS sequence"/>
</dbReference>
<evidence type="ECO:0000313" key="3">
    <source>
        <dbReference type="Proteomes" id="UP001589818"/>
    </source>
</evidence>
<dbReference type="Gene3D" id="3.30.420.40">
    <property type="match status" value="2"/>
</dbReference>
<evidence type="ECO:0000313" key="2">
    <source>
        <dbReference type="EMBL" id="MFC0389748.1"/>
    </source>
</evidence>
<dbReference type="EMBL" id="JBHLVF010000001">
    <property type="protein sequence ID" value="MFC0389748.1"/>
    <property type="molecule type" value="Genomic_DNA"/>
</dbReference>
<dbReference type="Pfam" id="PF00480">
    <property type="entry name" value="ROK"/>
    <property type="match status" value="1"/>
</dbReference>
<keyword evidence="3" id="KW-1185">Reference proteome</keyword>
<comment type="caution">
    <text evidence="2">The sequence shown here is derived from an EMBL/GenBank/DDBJ whole genome shotgun (WGS) entry which is preliminary data.</text>
</comment>
<dbReference type="SUPFAM" id="SSF53067">
    <property type="entry name" value="Actin-like ATPase domain"/>
    <property type="match status" value="1"/>
</dbReference>
<gene>
    <name evidence="2" type="ORF">ACFFJ8_00010</name>
</gene>
<dbReference type="PANTHER" id="PTHR18964">
    <property type="entry name" value="ROK (REPRESSOR, ORF, KINASE) FAMILY"/>
    <property type="match status" value="1"/>
</dbReference>
<accession>A0ABV6J1K5</accession>
<sequence>MKRYAFGFDIGGTNIVCGLVDREGEIIWTRKVPTEAGKGNDHVMAVVANCAEIGLAESGIAAEDVVGIGIGMPGLVDPEQGISVLSSNLHFRNYPVLAKLKELTGMPVCMENDVRMYVYGEAVVGAGRNRRHVFGLTVGTGLATAMVNDGKLYQGGGDFSGELGHVPIEGIDYRCNCGLTGCLETVVSATGLARQAREAVLSGQKTLLADLKQDPAELKAADVSAAYDEGDEVAVTIMHRTGVTLGKALSYVVPLLSPDIIVLGGGVLHAGERFLAPVRETLFERIMPIYRERLELAAAQRNEDAGVIGSASWAFRQFGS</sequence>
<organism evidence="2 3">
    <name type="scientific">Paenibacillus mendelii</name>
    <dbReference type="NCBI Taxonomy" id="206163"/>
    <lineage>
        <taxon>Bacteria</taxon>
        <taxon>Bacillati</taxon>
        <taxon>Bacillota</taxon>
        <taxon>Bacilli</taxon>
        <taxon>Bacillales</taxon>
        <taxon>Paenibacillaceae</taxon>
        <taxon>Paenibacillus</taxon>
    </lineage>
</organism>
<dbReference type="InterPro" id="IPR043129">
    <property type="entry name" value="ATPase_NBD"/>
</dbReference>
<name>A0ABV6J1K5_9BACL</name>
<dbReference type="PANTHER" id="PTHR18964:SF149">
    <property type="entry name" value="BIFUNCTIONAL UDP-N-ACETYLGLUCOSAMINE 2-EPIMERASE_N-ACETYLMANNOSAMINE KINASE"/>
    <property type="match status" value="1"/>
</dbReference>
<evidence type="ECO:0000256" key="1">
    <source>
        <dbReference type="ARBA" id="ARBA00006479"/>
    </source>
</evidence>
<reference evidence="2 3" key="1">
    <citation type="submission" date="2024-09" db="EMBL/GenBank/DDBJ databases">
        <authorList>
            <person name="Sun Q."/>
            <person name="Mori K."/>
        </authorList>
    </citation>
    <scope>NUCLEOTIDE SEQUENCE [LARGE SCALE GENOMIC DNA]</scope>
    <source>
        <strain evidence="2 3">CCM 4839</strain>
    </source>
</reference>
<comment type="similarity">
    <text evidence="1">Belongs to the ROK (NagC/XylR) family.</text>
</comment>
<dbReference type="InterPro" id="IPR000600">
    <property type="entry name" value="ROK"/>
</dbReference>
<proteinExistence type="inferred from homology"/>
<dbReference type="RefSeq" id="WP_204822445.1">
    <property type="nucleotide sequence ID" value="NZ_JANHOF010000019.1"/>
</dbReference>
<protein>
    <submittedName>
        <fullName evidence="2">ROK family protein</fullName>
    </submittedName>
</protein>